<dbReference type="GO" id="GO:0044550">
    <property type="term" value="P:secondary metabolite biosynthetic process"/>
    <property type="evidence" value="ECO:0007669"/>
    <property type="project" value="TreeGrafter"/>
</dbReference>
<evidence type="ECO:0000256" key="3">
    <source>
        <dbReference type="ARBA" id="ARBA00023002"/>
    </source>
</evidence>
<dbReference type="STRING" id="1214573.A0A0G2FV51"/>
<dbReference type="SMART" id="SM00822">
    <property type="entry name" value="PKS_KR"/>
    <property type="match status" value="1"/>
</dbReference>
<evidence type="ECO:0000313" key="5">
    <source>
        <dbReference type="EMBL" id="KKY37841.1"/>
    </source>
</evidence>
<dbReference type="EMBL" id="LCUC01000066">
    <property type="protein sequence ID" value="KKY37841.1"/>
    <property type="molecule type" value="Genomic_DNA"/>
</dbReference>
<dbReference type="AlphaFoldDB" id="A0A0G2FV51"/>
<dbReference type="PANTHER" id="PTHR43775:SF50">
    <property type="entry name" value="HIGHLY REDUCING POLYKETIDE SYNTHASE SRDA"/>
    <property type="match status" value="1"/>
</dbReference>
<evidence type="ECO:0000256" key="2">
    <source>
        <dbReference type="ARBA" id="ARBA00022553"/>
    </source>
</evidence>
<dbReference type="Pfam" id="PF08659">
    <property type="entry name" value="KR"/>
    <property type="match status" value="1"/>
</dbReference>
<organism evidence="5 6">
    <name type="scientific">Diaporthe ampelina</name>
    <dbReference type="NCBI Taxonomy" id="1214573"/>
    <lineage>
        <taxon>Eukaryota</taxon>
        <taxon>Fungi</taxon>
        <taxon>Dikarya</taxon>
        <taxon>Ascomycota</taxon>
        <taxon>Pezizomycotina</taxon>
        <taxon>Sordariomycetes</taxon>
        <taxon>Sordariomycetidae</taxon>
        <taxon>Diaporthales</taxon>
        <taxon>Diaporthaceae</taxon>
        <taxon>Diaporthe</taxon>
    </lineage>
</organism>
<dbReference type="InterPro" id="IPR036291">
    <property type="entry name" value="NAD(P)-bd_dom_sf"/>
</dbReference>
<dbReference type="PANTHER" id="PTHR43775">
    <property type="entry name" value="FATTY ACID SYNTHASE"/>
    <property type="match status" value="1"/>
</dbReference>
<protein>
    <submittedName>
        <fullName evidence="5">Putative lovastatin nonaketide synthase</fullName>
    </submittedName>
</protein>
<dbReference type="SUPFAM" id="SSF51735">
    <property type="entry name" value="NAD(P)-binding Rossmann-fold domains"/>
    <property type="match status" value="1"/>
</dbReference>
<gene>
    <name evidence="5" type="ORF">UCDDA912_g02058</name>
</gene>
<evidence type="ECO:0000256" key="1">
    <source>
        <dbReference type="ARBA" id="ARBA00022450"/>
    </source>
</evidence>
<reference evidence="5 6" key="2">
    <citation type="submission" date="2015-05" db="EMBL/GenBank/DDBJ databases">
        <authorList>
            <person name="Morales-Cruz A."/>
            <person name="Amrine K.C."/>
            <person name="Cantu D."/>
        </authorList>
    </citation>
    <scope>NUCLEOTIDE SEQUENCE [LARGE SCALE GENOMIC DNA]</scope>
    <source>
        <strain evidence="5">DA912</strain>
    </source>
</reference>
<dbReference type="InterPro" id="IPR050091">
    <property type="entry name" value="PKS_NRPS_Biosynth_Enz"/>
</dbReference>
<dbReference type="Proteomes" id="UP000034680">
    <property type="component" value="Unassembled WGS sequence"/>
</dbReference>
<accession>A0A0G2FV51</accession>
<dbReference type="InterPro" id="IPR013968">
    <property type="entry name" value="PKS_KR"/>
</dbReference>
<feature type="domain" description="Ketoreductase" evidence="4">
    <location>
        <begin position="1"/>
        <end position="123"/>
    </location>
</feature>
<dbReference type="InterPro" id="IPR057326">
    <property type="entry name" value="KR_dom"/>
</dbReference>
<evidence type="ECO:0000259" key="4">
    <source>
        <dbReference type="SMART" id="SM00822"/>
    </source>
</evidence>
<evidence type="ECO:0000313" key="6">
    <source>
        <dbReference type="Proteomes" id="UP000034680"/>
    </source>
</evidence>
<dbReference type="GO" id="GO:0016491">
    <property type="term" value="F:oxidoreductase activity"/>
    <property type="evidence" value="ECO:0007669"/>
    <property type="project" value="UniProtKB-KW"/>
</dbReference>
<keyword evidence="6" id="KW-1185">Reference proteome</keyword>
<name>A0A0G2FV51_9PEZI</name>
<dbReference type="GO" id="GO:0006633">
    <property type="term" value="P:fatty acid biosynthetic process"/>
    <property type="evidence" value="ECO:0007669"/>
    <property type="project" value="TreeGrafter"/>
</dbReference>
<reference evidence="5 6" key="1">
    <citation type="submission" date="2015-05" db="EMBL/GenBank/DDBJ databases">
        <title>Distinctive expansion of gene families associated with plant cell wall degradation and secondary metabolism in the genomes of grapevine trunk pathogens.</title>
        <authorList>
            <person name="Lawrence D.P."/>
            <person name="Travadon R."/>
            <person name="Rolshausen P.E."/>
            <person name="Baumgartner K."/>
        </authorList>
    </citation>
    <scope>NUCLEOTIDE SEQUENCE [LARGE SCALE GENOMIC DNA]</scope>
    <source>
        <strain evidence="5">DA912</strain>
    </source>
</reference>
<keyword evidence="1" id="KW-0596">Phosphopantetheine</keyword>
<dbReference type="GO" id="GO:0004312">
    <property type="term" value="F:fatty acid synthase activity"/>
    <property type="evidence" value="ECO:0007669"/>
    <property type="project" value="TreeGrafter"/>
</dbReference>
<dbReference type="OrthoDB" id="329835at2759"/>
<comment type="caution">
    <text evidence="5">The sequence shown here is derived from an EMBL/GenBank/DDBJ whole genome shotgun (WGS) entry which is preliminary data.</text>
</comment>
<keyword evidence="3" id="KW-0560">Oxidoreductase</keyword>
<sequence length="235" mass="24881">MDHVAKCFAFVSRSGEDSPQAARTVKHLRQAGAKAKVFCAVASDEEAVRGVLAQSKGALALHHAIKDLDLDFFVMTSSISAVLGNPGQSNYSAGNSFLDAMAVYRHHQGLPATSLVLPMVLKVGVVAENNAIETSLARKGLYGVDEQEMLLGFEAAMSQRQDPRASPLCANSQLIMGLDANKLADATGKAGGVGQADIYWYRDARFCHLRASIEGRDAQTGAGGGDVDDSFAVPR</sequence>
<proteinExistence type="predicted"/>
<dbReference type="Gene3D" id="3.40.50.720">
    <property type="entry name" value="NAD(P)-binding Rossmann-like Domain"/>
    <property type="match status" value="2"/>
</dbReference>
<keyword evidence="2" id="KW-0597">Phosphoprotein</keyword>